<protein>
    <submittedName>
        <fullName evidence="2">Uncharacterized protein</fullName>
    </submittedName>
</protein>
<evidence type="ECO:0000313" key="3">
    <source>
        <dbReference type="Proteomes" id="UP000054018"/>
    </source>
</evidence>
<reference evidence="2 3" key="1">
    <citation type="submission" date="2014-04" db="EMBL/GenBank/DDBJ databases">
        <authorList>
            <consortium name="DOE Joint Genome Institute"/>
            <person name="Kuo A."/>
            <person name="Kohler A."/>
            <person name="Costa M.D."/>
            <person name="Nagy L.G."/>
            <person name="Floudas D."/>
            <person name="Copeland A."/>
            <person name="Barry K.W."/>
            <person name="Cichocki N."/>
            <person name="Veneault-Fourrey C."/>
            <person name="LaButti K."/>
            <person name="Lindquist E.A."/>
            <person name="Lipzen A."/>
            <person name="Lundell T."/>
            <person name="Morin E."/>
            <person name="Murat C."/>
            <person name="Sun H."/>
            <person name="Tunlid A."/>
            <person name="Henrissat B."/>
            <person name="Grigoriev I.V."/>
            <person name="Hibbett D.S."/>
            <person name="Martin F."/>
            <person name="Nordberg H.P."/>
            <person name="Cantor M.N."/>
            <person name="Hua S.X."/>
        </authorList>
    </citation>
    <scope>NUCLEOTIDE SEQUENCE [LARGE SCALE GENOMIC DNA]</scope>
    <source>
        <strain evidence="2 3">441</strain>
    </source>
</reference>
<feature type="region of interest" description="Disordered" evidence="1">
    <location>
        <begin position="1"/>
        <end position="21"/>
    </location>
</feature>
<evidence type="ECO:0000313" key="2">
    <source>
        <dbReference type="EMBL" id="KIK24918.1"/>
    </source>
</evidence>
<sequence>MPSTIEGHLREGQASTDTGHAIENYNSIWSEGRRMTKGREPPSAVQKNLAKGKASWGKCARSCKRDYAGTPRYYWSATRSHLIRTLFSIAINSVSEGCMARYHDGDNMGPGTLCVWYQRDNGNEDNSMVTDILAAHWRNVLFHQSSDHGTLVGGEAPVLVSQGTIMPEPSKGRAAMNAESEEGCMDLTLLPGDAIMPGRIPDHRTQKPPSRLLAYDYYAATAFHWESSRRPKNGRVVYAAPWGSGLCRAPSRFRGSSNATLRPAVAAFSGVRKVIGSSHPSLVFGATRTPLSIIASQGQRPSALSVSDEQIPSRDPTLRKL</sequence>
<name>A0A0C9ZYW5_9AGAM</name>
<evidence type="ECO:0000256" key="1">
    <source>
        <dbReference type="SAM" id="MobiDB-lite"/>
    </source>
</evidence>
<dbReference type="AlphaFoldDB" id="A0A0C9ZYW5"/>
<organism evidence="2 3">
    <name type="scientific">Pisolithus microcarpus 441</name>
    <dbReference type="NCBI Taxonomy" id="765257"/>
    <lineage>
        <taxon>Eukaryota</taxon>
        <taxon>Fungi</taxon>
        <taxon>Dikarya</taxon>
        <taxon>Basidiomycota</taxon>
        <taxon>Agaricomycotina</taxon>
        <taxon>Agaricomycetes</taxon>
        <taxon>Agaricomycetidae</taxon>
        <taxon>Boletales</taxon>
        <taxon>Sclerodermatineae</taxon>
        <taxon>Pisolithaceae</taxon>
        <taxon>Pisolithus</taxon>
    </lineage>
</organism>
<gene>
    <name evidence="2" type="ORF">PISMIDRAFT_22997</name>
</gene>
<dbReference type="EMBL" id="KN833712">
    <property type="protein sequence ID" value="KIK24918.1"/>
    <property type="molecule type" value="Genomic_DNA"/>
</dbReference>
<dbReference type="Proteomes" id="UP000054018">
    <property type="component" value="Unassembled WGS sequence"/>
</dbReference>
<dbReference type="HOGENOM" id="CLU_866321_0_0_1"/>
<accession>A0A0C9ZYW5</accession>
<proteinExistence type="predicted"/>
<keyword evidence="3" id="KW-1185">Reference proteome</keyword>
<reference evidence="3" key="2">
    <citation type="submission" date="2015-01" db="EMBL/GenBank/DDBJ databases">
        <title>Evolutionary Origins and Diversification of the Mycorrhizal Mutualists.</title>
        <authorList>
            <consortium name="DOE Joint Genome Institute"/>
            <consortium name="Mycorrhizal Genomics Consortium"/>
            <person name="Kohler A."/>
            <person name="Kuo A."/>
            <person name="Nagy L.G."/>
            <person name="Floudas D."/>
            <person name="Copeland A."/>
            <person name="Barry K.W."/>
            <person name="Cichocki N."/>
            <person name="Veneault-Fourrey C."/>
            <person name="LaButti K."/>
            <person name="Lindquist E.A."/>
            <person name="Lipzen A."/>
            <person name="Lundell T."/>
            <person name="Morin E."/>
            <person name="Murat C."/>
            <person name="Riley R."/>
            <person name="Ohm R."/>
            <person name="Sun H."/>
            <person name="Tunlid A."/>
            <person name="Henrissat B."/>
            <person name="Grigoriev I.V."/>
            <person name="Hibbett D.S."/>
            <person name="Martin F."/>
        </authorList>
    </citation>
    <scope>NUCLEOTIDE SEQUENCE [LARGE SCALE GENOMIC DNA]</scope>
    <source>
        <strain evidence="3">441</strain>
    </source>
</reference>
<dbReference type="OrthoDB" id="10483173at2759"/>